<evidence type="ECO:0000259" key="1">
    <source>
        <dbReference type="SMART" id="SM00539"/>
    </source>
</evidence>
<reference evidence="2" key="3">
    <citation type="submission" date="2025-09" db="UniProtKB">
        <authorList>
            <consortium name="Ensembl"/>
        </authorList>
    </citation>
    <scope>IDENTIFICATION</scope>
</reference>
<dbReference type="PANTHER" id="PTHR46160:SF9">
    <property type="entry name" value="PROTEIN PRY2-RELATED"/>
    <property type="match status" value="1"/>
</dbReference>
<dbReference type="GeneTree" id="ENSGT00940000164679"/>
<proteinExistence type="predicted"/>
<dbReference type="GO" id="GO:0007160">
    <property type="term" value="P:cell-matrix adhesion"/>
    <property type="evidence" value="ECO:0007669"/>
    <property type="project" value="InterPro"/>
</dbReference>
<name>A0AAR2JRE1_PYGNA</name>
<dbReference type="Ensembl" id="ENSPNAT00000076004.1">
    <property type="protein sequence ID" value="ENSPNAP00000052431.1"/>
    <property type="gene ID" value="ENSPNAG00000005798.2"/>
</dbReference>
<reference evidence="2 3" key="1">
    <citation type="submission" date="2020-10" db="EMBL/GenBank/DDBJ databases">
        <title>Pygocentrus nattereri (red-bellied piranha) genome, fPygNat1, primary haplotype.</title>
        <authorList>
            <person name="Myers G."/>
            <person name="Meyer A."/>
            <person name="Karagic N."/>
            <person name="Pippel M."/>
            <person name="Winkler S."/>
            <person name="Tracey A."/>
            <person name="Wood J."/>
            <person name="Formenti G."/>
            <person name="Howe K."/>
            <person name="Fedrigo O."/>
            <person name="Jarvis E.D."/>
        </authorList>
    </citation>
    <scope>NUCLEOTIDE SEQUENCE [LARGE SCALE GENOMIC DNA]</scope>
</reference>
<accession>A0AAR2JRE1</accession>
<protein>
    <recommendedName>
        <fullName evidence="1">NIDO domain-containing protein</fullName>
    </recommendedName>
</protein>
<keyword evidence="3" id="KW-1185">Reference proteome</keyword>
<reference evidence="2" key="2">
    <citation type="submission" date="2025-08" db="UniProtKB">
        <authorList>
            <consortium name="Ensembl"/>
        </authorList>
    </citation>
    <scope>IDENTIFICATION</scope>
</reference>
<dbReference type="AlphaFoldDB" id="A0AAR2JRE1"/>
<dbReference type="PANTHER" id="PTHR46160">
    <property type="entry name" value="ALPHA-TECTORIN-RELATED"/>
    <property type="match status" value="1"/>
</dbReference>
<dbReference type="SMART" id="SM00539">
    <property type="entry name" value="NIDO"/>
    <property type="match status" value="1"/>
</dbReference>
<dbReference type="Proteomes" id="UP001501920">
    <property type="component" value="Chromosome 13"/>
</dbReference>
<sequence>MDGFLAFEPLYTDAYNPTLNKDIIAPLWTDIDSYTRGNISYEQATNGSLIELATNEMNSMFSGSIFKTFILLKEVTFQVVLVSDSKNRSYVLMNYGSIPPDPLPWMAGYKTVNSTYYFSIQAPSTSSLSTTTNVGILGRWALRVDSAVSALFYPFGSGAGDTVNPRSDDGSSPAINLQSPFTFFRRTYTKLYVSGYNHYYIMAITFHSLSSLLLGSSLQHGIKWRTTATQARYDVEF</sequence>
<organism evidence="2 3">
    <name type="scientific">Pygocentrus nattereri</name>
    <name type="common">Red-bellied piranha</name>
    <dbReference type="NCBI Taxonomy" id="42514"/>
    <lineage>
        <taxon>Eukaryota</taxon>
        <taxon>Metazoa</taxon>
        <taxon>Chordata</taxon>
        <taxon>Craniata</taxon>
        <taxon>Vertebrata</taxon>
        <taxon>Euteleostomi</taxon>
        <taxon>Actinopterygii</taxon>
        <taxon>Neopterygii</taxon>
        <taxon>Teleostei</taxon>
        <taxon>Ostariophysi</taxon>
        <taxon>Characiformes</taxon>
        <taxon>Characoidei</taxon>
        <taxon>Pygocentrus</taxon>
    </lineage>
</organism>
<dbReference type="InterPro" id="IPR052749">
    <property type="entry name" value="Alpha-tectorin"/>
</dbReference>
<feature type="domain" description="NIDO" evidence="1">
    <location>
        <begin position="26"/>
        <end position="149"/>
    </location>
</feature>
<dbReference type="Pfam" id="PF06119">
    <property type="entry name" value="NIDO"/>
    <property type="match status" value="2"/>
</dbReference>
<evidence type="ECO:0000313" key="2">
    <source>
        <dbReference type="Ensembl" id="ENSPNAP00000052431.1"/>
    </source>
</evidence>
<dbReference type="InterPro" id="IPR003886">
    <property type="entry name" value="NIDO_dom"/>
</dbReference>
<evidence type="ECO:0000313" key="3">
    <source>
        <dbReference type="Proteomes" id="UP001501920"/>
    </source>
</evidence>